<evidence type="ECO:0000313" key="4">
    <source>
        <dbReference type="Proteomes" id="UP001152797"/>
    </source>
</evidence>
<dbReference type="PROSITE" id="PS51257">
    <property type="entry name" value="PROKAR_LIPOPROTEIN"/>
    <property type="match status" value="1"/>
</dbReference>
<gene>
    <name evidence="2" type="ORF">C1SCF055_LOCUS1405</name>
</gene>
<comment type="caution">
    <text evidence="2">The sequence shown here is derived from an EMBL/GenBank/DDBJ whole genome shotgun (WGS) entry which is preliminary data.</text>
</comment>
<reference evidence="2" key="1">
    <citation type="submission" date="2022-10" db="EMBL/GenBank/DDBJ databases">
        <authorList>
            <person name="Chen Y."/>
            <person name="Dougan E. K."/>
            <person name="Chan C."/>
            <person name="Rhodes N."/>
            <person name="Thang M."/>
        </authorList>
    </citation>
    <scope>NUCLEOTIDE SEQUENCE</scope>
</reference>
<protein>
    <submittedName>
        <fullName evidence="2">Uncharacterized protein</fullName>
    </submittedName>
</protein>
<proteinExistence type="predicted"/>
<feature type="signal peptide" evidence="1">
    <location>
        <begin position="1"/>
        <end position="17"/>
    </location>
</feature>
<feature type="chain" id="PRO_5043269475" evidence="1">
    <location>
        <begin position="18"/>
        <end position="479"/>
    </location>
</feature>
<dbReference type="OrthoDB" id="447632at2759"/>
<dbReference type="Proteomes" id="UP001152797">
    <property type="component" value="Unassembled WGS sequence"/>
</dbReference>
<evidence type="ECO:0000313" key="2">
    <source>
        <dbReference type="EMBL" id="CAI3972865.1"/>
    </source>
</evidence>
<dbReference type="EMBL" id="CAMXCT030000039">
    <property type="protein sequence ID" value="CAL4760177.1"/>
    <property type="molecule type" value="Genomic_DNA"/>
</dbReference>
<evidence type="ECO:0000313" key="3">
    <source>
        <dbReference type="EMBL" id="CAL1126240.1"/>
    </source>
</evidence>
<evidence type="ECO:0000256" key="1">
    <source>
        <dbReference type="SAM" id="SignalP"/>
    </source>
</evidence>
<dbReference type="EMBL" id="CAMXCT010000039">
    <property type="protein sequence ID" value="CAI3972865.1"/>
    <property type="molecule type" value="Genomic_DNA"/>
</dbReference>
<keyword evidence="4" id="KW-1185">Reference proteome</keyword>
<organism evidence="2">
    <name type="scientific">Cladocopium goreaui</name>
    <dbReference type="NCBI Taxonomy" id="2562237"/>
    <lineage>
        <taxon>Eukaryota</taxon>
        <taxon>Sar</taxon>
        <taxon>Alveolata</taxon>
        <taxon>Dinophyceae</taxon>
        <taxon>Suessiales</taxon>
        <taxon>Symbiodiniaceae</taxon>
        <taxon>Cladocopium</taxon>
    </lineage>
</organism>
<sequence length="479" mass="49178">MLRALCLWCFLWPAATTTSCWSGFLSTMNPMPGMLVKTMDSDLCTTTTTATATATSTSTSNTDTTQTTTSMTATSITTTSISTTTITTTSVSATATTVTTTSVTATTLTTTSVTATVTTQTTTSVTVTTITTTSLTATTITTTSTTGTVTTWTTTSVNTTTSATVSTSMTTTETTQTSTSLTVTTITTTSISTTSLTSTSVTGTSTSVTTSTATVTSTTSSTTTVDCLDPFTLSESGEEFGSLNTAASSACNGISKSQSCSVTFGSSSASDLSKCVAAGTYTFFCPNTSAPSYLYASDAYIQCRVCAAQFEDTDTSLNSFAGKLMFGPNVLNGQVDETMLENYVIMPMDDCGYIPTGATPLAVVAKSANASDCCETTKYEVDLSLPNFAYNKIVILPAGTNTTVDRLDDGLVVDLVDLTTTSTTITTVTVTTTVVTVTSTGTTTSDLSGVDLGIGTDDCTKLRVAVPLAMAAFVQLLGA</sequence>
<dbReference type="EMBL" id="CAMXCT020000039">
    <property type="protein sequence ID" value="CAL1126240.1"/>
    <property type="molecule type" value="Genomic_DNA"/>
</dbReference>
<dbReference type="AlphaFoldDB" id="A0A9P1BHZ7"/>
<name>A0A9P1BHZ7_9DINO</name>
<accession>A0A9P1BHZ7</accession>
<keyword evidence="1" id="KW-0732">Signal</keyword>
<reference evidence="3" key="2">
    <citation type="submission" date="2024-04" db="EMBL/GenBank/DDBJ databases">
        <authorList>
            <person name="Chen Y."/>
            <person name="Shah S."/>
            <person name="Dougan E. K."/>
            <person name="Thang M."/>
            <person name="Chan C."/>
        </authorList>
    </citation>
    <scope>NUCLEOTIDE SEQUENCE [LARGE SCALE GENOMIC DNA]</scope>
</reference>